<feature type="chain" id="PRO_5004015964" description="Cell wall binding repeat-containing protein" evidence="3">
    <location>
        <begin position="25"/>
        <end position="217"/>
    </location>
</feature>
<dbReference type="KEGG" id="csr:Cspa_135p00810"/>
<dbReference type="OrthoDB" id="9794294at2"/>
<evidence type="ECO:0000256" key="3">
    <source>
        <dbReference type="SAM" id="SignalP"/>
    </source>
</evidence>
<evidence type="ECO:0000313" key="4">
    <source>
        <dbReference type="EMBL" id="AGF59641.1"/>
    </source>
</evidence>
<gene>
    <name evidence="4" type="ORF">Cspa_135p00810</name>
</gene>
<dbReference type="Gene3D" id="2.10.270.10">
    <property type="entry name" value="Cholin Binding"/>
    <property type="match status" value="1"/>
</dbReference>
<evidence type="ECO:0008006" key="6">
    <source>
        <dbReference type="Google" id="ProtNLM"/>
    </source>
</evidence>
<dbReference type="PATRIC" id="fig|931276.5.peg.5967"/>
<dbReference type="AlphaFoldDB" id="M1MYQ9"/>
<sequence length="217" mass="25285">MKKRIIGCILLGLMVCTSSTTVFAGIWEQSGPSYDRYWKYLKDDGSYATNEWLYYNNAWYYFGKYGQMADNRQNWEMPGSKYTYYFYASGKMATGFIRDTESNYFSDVWMFADKDGHCIDGPLIIDGQLYYIDVKSGFASANSTYNNDYLYLYNDVTKENDKIPCINDKGKIFDRNGKPFTANSKVFTRAKYIPEYDSNGNLVGEIKNSTDWRIMNW</sequence>
<feature type="repeat" description="Cell wall-binding" evidence="2">
    <location>
        <begin position="49"/>
        <end position="68"/>
    </location>
</feature>
<keyword evidence="1" id="KW-0677">Repeat</keyword>
<evidence type="ECO:0000313" key="5">
    <source>
        <dbReference type="Proteomes" id="UP000011728"/>
    </source>
</evidence>
<organism evidence="4 5">
    <name type="scientific">Clostridium saccharoperbutylacetonicum N1-4(HMT)</name>
    <dbReference type="NCBI Taxonomy" id="931276"/>
    <lineage>
        <taxon>Bacteria</taxon>
        <taxon>Bacillati</taxon>
        <taxon>Bacillota</taxon>
        <taxon>Clostridia</taxon>
        <taxon>Eubacteriales</taxon>
        <taxon>Clostridiaceae</taxon>
        <taxon>Clostridium</taxon>
    </lineage>
</organism>
<dbReference type="InterPro" id="IPR018337">
    <property type="entry name" value="Cell_wall/Cho-bd_repeat"/>
</dbReference>
<dbReference type="HOGENOM" id="CLU_1270472_0_0_9"/>
<dbReference type="PROSITE" id="PS51170">
    <property type="entry name" value="CW"/>
    <property type="match status" value="1"/>
</dbReference>
<keyword evidence="4" id="KW-0614">Plasmid</keyword>
<protein>
    <recommendedName>
        <fullName evidence="6">Cell wall binding repeat-containing protein</fullName>
    </recommendedName>
</protein>
<evidence type="ECO:0000256" key="2">
    <source>
        <dbReference type="PROSITE-ProRule" id="PRU00591"/>
    </source>
</evidence>
<reference evidence="4 5" key="1">
    <citation type="submission" date="2013-02" db="EMBL/GenBank/DDBJ databases">
        <title>Genome sequence of Clostridium saccharoperbutylacetonicum N1-4(HMT).</title>
        <authorList>
            <person name="Poehlein A."/>
            <person name="Daniel R."/>
        </authorList>
    </citation>
    <scope>NUCLEOTIDE SEQUENCE [LARGE SCALE GENOMIC DNA]</scope>
    <source>
        <strain evidence="5">N1-4(HMT)</strain>
        <plasmid evidence="5">Plasmid Csp_135p</plasmid>
    </source>
</reference>
<dbReference type="EMBL" id="CP004122">
    <property type="protein sequence ID" value="AGF59641.1"/>
    <property type="molecule type" value="Genomic_DNA"/>
</dbReference>
<dbReference type="SUPFAM" id="SSF69360">
    <property type="entry name" value="Cell wall binding repeat"/>
    <property type="match status" value="1"/>
</dbReference>
<name>M1MYQ9_9CLOT</name>
<accession>M1MYQ9</accession>
<geneLocation type="plasmid" evidence="4 5">
    <name>Csp_135p</name>
</geneLocation>
<keyword evidence="5" id="KW-1185">Reference proteome</keyword>
<evidence type="ECO:0000256" key="1">
    <source>
        <dbReference type="ARBA" id="ARBA00022737"/>
    </source>
</evidence>
<dbReference type="Proteomes" id="UP000011728">
    <property type="component" value="Plasmid Csp_135p"/>
</dbReference>
<keyword evidence="3" id="KW-0732">Signal</keyword>
<feature type="signal peptide" evidence="3">
    <location>
        <begin position="1"/>
        <end position="24"/>
    </location>
</feature>
<dbReference type="RefSeq" id="WP_015395948.1">
    <property type="nucleotide sequence ID" value="NC_020292.1"/>
</dbReference>
<proteinExistence type="predicted"/>